<evidence type="ECO:0000256" key="6">
    <source>
        <dbReference type="ARBA" id="ARBA00022840"/>
    </source>
</evidence>
<evidence type="ECO:0000256" key="5">
    <source>
        <dbReference type="ARBA" id="ARBA00022741"/>
    </source>
</evidence>
<evidence type="ECO:0000256" key="3">
    <source>
        <dbReference type="ARBA" id="ARBA00022538"/>
    </source>
</evidence>
<comment type="similarity">
    <text evidence="11">Belongs to the KdpC family.</text>
</comment>
<dbReference type="PANTHER" id="PTHR30042:SF2">
    <property type="entry name" value="POTASSIUM-TRANSPORTING ATPASE KDPC SUBUNIT"/>
    <property type="match status" value="1"/>
</dbReference>
<dbReference type="RefSeq" id="WP_106298498.1">
    <property type="nucleotide sequence ID" value="NZ_PVTI01000024.1"/>
</dbReference>
<dbReference type="Pfam" id="PF02669">
    <property type="entry name" value="KdpC"/>
    <property type="match status" value="1"/>
</dbReference>
<evidence type="ECO:0000256" key="7">
    <source>
        <dbReference type="ARBA" id="ARBA00022958"/>
    </source>
</evidence>
<evidence type="ECO:0000256" key="11">
    <source>
        <dbReference type="HAMAP-Rule" id="MF_00276"/>
    </source>
</evidence>
<feature type="region of interest" description="Disordered" evidence="12">
    <location>
        <begin position="71"/>
        <end position="93"/>
    </location>
</feature>
<evidence type="ECO:0000256" key="10">
    <source>
        <dbReference type="ARBA" id="ARBA00023136"/>
    </source>
</evidence>
<keyword evidence="2 11" id="KW-1003">Cell membrane</keyword>
<keyword evidence="3 11" id="KW-0633">Potassium transport</keyword>
<dbReference type="InterPro" id="IPR003820">
    <property type="entry name" value="KdpC"/>
</dbReference>
<keyword evidence="9 11" id="KW-0406">Ion transport</keyword>
<dbReference type="AlphaFoldDB" id="A0A2T0UA00"/>
<dbReference type="Proteomes" id="UP000237822">
    <property type="component" value="Unassembled WGS sequence"/>
</dbReference>
<dbReference type="GO" id="GO:0005886">
    <property type="term" value="C:plasma membrane"/>
    <property type="evidence" value="ECO:0007669"/>
    <property type="project" value="UniProtKB-SubCell"/>
</dbReference>
<evidence type="ECO:0000256" key="9">
    <source>
        <dbReference type="ARBA" id="ARBA00023065"/>
    </source>
</evidence>
<dbReference type="GO" id="GO:0008556">
    <property type="term" value="F:P-type potassium transmembrane transporter activity"/>
    <property type="evidence" value="ECO:0007669"/>
    <property type="project" value="InterPro"/>
</dbReference>
<evidence type="ECO:0000313" key="14">
    <source>
        <dbReference type="Proteomes" id="UP000237822"/>
    </source>
</evidence>
<protein>
    <recommendedName>
        <fullName evidence="11">Potassium-transporting ATPase KdpC subunit</fullName>
    </recommendedName>
    <alternativeName>
        <fullName evidence="11">ATP phosphohydrolase [potassium-transporting] C chain</fullName>
    </alternativeName>
    <alternativeName>
        <fullName evidence="11">Potassium-binding and translocating subunit C</fullName>
    </alternativeName>
    <alternativeName>
        <fullName evidence="11">Potassium-translocating ATPase C chain</fullName>
    </alternativeName>
</protein>
<keyword evidence="7 11" id="KW-0630">Potassium</keyword>
<proteinExistence type="inferred from homology"/>
<dbReference type="GO" id="GO:0005524">
    <property type="term" value="F:ATP binding"/>
    <property type="evidence" value="ECO:0007669"/>
    <property type="project" value="UniProtKB-UniRule"/>
</dbReference>
<dbReference type="NCBIfam" id="TIGR00681">
    <property type="entry name" value="kdpC"/>
    <property type="match status" value="1"/>
</dbReference>
<evidence type="ECO:0000256" key="4">
    <source>
        <dbReference type="ARBA" id="ARBA00022692"/>
    </source>
</evidence>
<organism evidence="13 14">
    <name type="scientific">Knoellia remsis</name>
    <dbReference type="NCBI Taxonomy" id="407159"/>
    <lineage>
        <taxon>Bacteria</taxon>
        <taxon>Bacillati</taxon>
        <taxon>Actinomycetota</taxon>
        <taxon>Actinomycetes</taxon>
        <taxon>Micrococcales</taxon>
        <taxon>Intrasporangiaceae</taxon>
        <taxon>Knoellia</taxon>
    </lineage>
</organism>
<name>A0A2T0UA00_9MICO</name>
<evidence type="ECO:0000256" key="8">
    <source>
        <dbReference type="ARBA" id="ARBA00022989"/>
    </source>
</evidence>
<comment type="subcellular location">
    <subcellularLocation>
        <location evidence="11">Cell membrane</location>
        <topology evidence="11">Single-pass membrane protein</topology>
    </subcellularLocation>
</comment>
<keyword evidence="8 11" id="KW-1133">Transmembrane helix</keyword>
<dbReference type="EMBL" id="PVTI01000024">
    <property type="protein sequence ID" value="PRY54702.1"/>
    <property type="molecule type" value="Genomic_DNA"/>
</dbReference>
<comment type="caution">
    <text evidence="13">The sequence shown here is derived from an EMBL/GenBank/DDBJ whole genome shotgun (WGS) entry which is preliminary data.</text>
</comment>
<reference evidence="13 14" key="1">
    <citation type="submission" date="2018-03" db="EMBL/GenBank/DDBJ databases">
        <title>Genomic Encyclopedia of Archaeal and Bacterial Type Strains, Phase II (KMG-II): from individual species to whole genera.</title>
        <authorList>
            <person name="Goeker M."/>
        </authorList>
    </citation>
    <scope>NUCLEOTIDE SEQUENCE [LARGE SCALE GENOMIC DNA]</scope>
    <source>
        <strain evidence="13 14">ATCC BAA-1496</strain>
    </source>
</reference>
<evidence type="ECO:0000256" key="1">
    <source>
        <dbReference type="ARBA" id="ARBA00022448"/>
    </source>
</evidence>
<keyword evidence="10 11" id="KW-0472">Membrane</keyword>
<dbReference type="PIRSF" id="PIRSF001296">
    <property type="entry name" value="K_ATPase_KdpC"/>
    <property type="match status" value="1"/>
</dbReference>
<sequence length="186" mass="19676">MSFSRQLLAATRLLVVMTVLLGVLYPAAVWAVGAVAVPGRAEGSLVTRDGEVVGSRLLGQQVEDPALFHSRPSTNAYAGDSSGGSNLAATAPDQVSAVEERRAAYATIAEGEPTADALTASASGLDPHISPEFARAQVARVARENGLERSEVQRLVEQYTQDRDFGFLGEPRVNVLELNLALTGMR</sequence>
<dbReference type="PANTHER" id="PTHR30042">
    <property type="entry name" value="POTASSIUM-TRANSPORTING ATPASE C CHAIN"/>
    <property type="match status" value="1"/>
</dbReference>
<keyword evidence="14" id="KW-1185">Reference proteome</keyword>
<evidence type="ECO:0000256" key="2">
    <source>
        <dbReference type="ARBA" id="ARBA00022475"/>
    </source>
</evidence>
<accession>A0A2T0UA00</accession>
<keyword evidence="6 11" id="KW-0067">ATP-binding</keyword>
<comment type="function">
    <text evidence="11">Part of the high-affinity ATP-driven potassium transport (or Kdp) system, which catalyzes the hydrolysis of ATP coupled with the electrogenic transport of potassium into the cytoplasm. This subunit acts as a catalytic chaperone that increases the ATP-binding affinity of the ATP-hydrolyzing subunit KdpB by the formation of a transient KdpB/KdpC/ATP ternary complex.</text>
</comment>
<gene>
    <name evidence="11" type="primary">kdpC</name>
    <name evidence="13" type="ORF">BCF74_12436</name>
</gene>
<keyword evidence="5 11" id="KW-0547">Nucleotide-binding</keyword>
<dbReference type="OrthoDB" id="9788285at2"/>
<dbReference type="HAMAP" id="MF_00276">
    <property type="entry name" value="KdpC"/>
    <property type="match status" value="1"/>
</dbReference>
<dbReference type="NCBIfam" id="NF001454">
    <property type="entry name" value="PRK00315.1"/>
    <property type="match status" value="1"/>
</dbReference>
<comment type="subunit">
    <text evidence="11">The system is composed of three essential subunits: KdpA, KdpB and KdpC.</text>
</comment>
<keyword evidence="4 11" id="KW-0812">Transmembrane</keyword>
<keyword evidence="1 11" id="KW-0813">Transport</keyword>
<evidence type="ECO:0000256" key="12">
    <source>
        <dbReference type="SAM" id="MobiDB-lite"/>
    </source>
</evidence>
<evidence type="ECO:0000313" key="13">
    <source>
        <dbReference type="EMBL" id="PRY54702.1"/>
    </source>
</evidence>